<proteinExistence type="predicted"/>
<name>A0A1F6CCY4_HANXR</name>
<feature type="domain" description="DUF1854" evidence="1">
    <location>
        <begin position="36"/>
        <end position="157"/>
    </location>
</feature>
<evidence type="ECO:0000313" key="2">
    <source>
        <dbReference type="EMBL" id="OGG46861.1"/>
    </source>
</evidence>
<gene>
    <name evidence="2" type="ORF">A3F84_00290</name>
</gene>
<dbReference type="Pfam" id="PF08909">
    <property type="entry name" value="DUF1854"/>
    <property type="match status" value="1"/>
</dbReference>
<evidence type="ECO:0000259" key="1">
    <source>
        <dbReference type="Pfam" id="PF08909"/>
    </source>
</evidence>
<evidence type="ECO:0000313" key="3">
    <source>
        <dbReference type="Proteomes" id="UP000178606"/>
    </source>
</evidence>
<organism evidence="2 3">
    <name type="scientific">Handelsmanbacteria sp. (strain RIFCSPLOWO2_12_FULL_64_10)</name>
    <dbReference type="NCBI Taxonomy" id="1817868"/>
    <lineage>
        <taxon>Bacteria</taxon>
        <taxon>Candidatus Handelsmaniibacteriota</taxon>
    </lineage>
</organism>
<dbReference type="EMBL" id="MFKF01000282">
    <property type="protein sequence ID" value="OGG46861.1"/>
    <property type="molecule type" value="Genomic_DNA"/>
</dbReference>
<dbReference type="InterPro" id="IPR015005">
    <property type="entry name" value="DUF1854"/>
</dbReference>
<dbReference type="AlphaFoldDB" id="A0A1F6CCY4"/>
<accession>A0A1F6CCY4</accession>
<dbReference type="Proteomes" id="UP000178606">
    <property type="component" value="Unassembled WGS sequence"/>
</dbReference>
<reference evidence="2 3" key="1">
    <citation type="journal article" date="2016" name="Nat. Commun.">
        <title>Thousands of microbial genomes shed light on interconnected biogeochemical processes in an aquifer system.</title>
        <authorList>
            <person name="Anantharaman K."/>
            <person name="Brown C.T."/>
            <person name="Hug L.A."/>
            <person name="Sharon I."/>
            <person name="Castelle C.J."/>
            <person name="Probst A.J."/>
            <person name="Thomas B.C."/>
            <person name="Singh A."/>
            <person name="Wilkins M.J."/>
            <person name="Karaoz U."/>
            <person name="Brodie E.L."/>
            <person name="Williams K.H."/>
            <person name="Hubbard S.S."/>
            <person name="Banfield J.F."/>
        </authorList>
    </citation>
    <scope>NUCLEOTIDE SEQUENCE [LARGE SCALE GENOMIC DNA]</scope>
    <source>
        <strain evidence="3">RIFCSPLOWO2_12_FULL_64_10</strain>
    </source>
</reference>
<sequence length="192" mass="21737">MAFELMDVRDLKIFRDGDGALRMAYRGEERPFSRVVRNFPKTNPGHYISLLDEEGREIGILEDPSALDPSSKEVMETALREVYFVPTIHAIRSVRVEGEASSWEVDTDDGPRSFRVKSRDDIATHDIPTIVVTDAQNKKYRIEDYDELDPDSRAQINDLLPREVVRLGKTYRTMARMQRGGGGFGGGGFGRL</sequence>
<comment type="caution">
    <text evidence="2">The sequence shown here is derived from an EMBL/GenBank/DDBJ whole genome shotgun (WGS) entry which is preliminary data.</text>
</comment>
<protein>
    <recommendedName>
        <fullName evidence="1">DUF1854 domain-containing protein</fullName>
    </recommendedName>
</protein>